<feature type="region of interest" description="Disordered" evidence="7">
    <location>
        <begin position="65"/>
        <end position="95"/>
    </location>
</feature>
<dbReference type="PROSITE" id="PS00678">
    <property type="entry name" value="WD_REPEATS_1"/>
    <property type="match status" value="1"/>
</dbReference>
<feature type="repeat" description="WD" evidence="6">
    <location>
        <begin position="1"/>
        <end position="28"/>
    </location>
</feature>
<feature type="region of interest" description="Disordered" evidence="7">
    <location>
        <begin position="501"/>
        <end position="561"/>
    </location>
</feature>
<evidence type="ECO:0000256" key="1">
    <source>
        <dbReference type="ARBA" id="ARBA00009890"/>
    </source>
</evidence>
<dbReference type="InterPro" id="IPR011047">
    <property type="entry name" value="Quinoprotein_ADH-like_sf"/>
</dbReference>
<evidence type="ECO:0000313" key="9">
    <source>
        <dbReference type="Proteomes" id="UP000515908"/>
    </source>
</evidence>
<evidence type="ECO:0000256" key="4">
    <source>
        <dbReference type="ARBA" id="ARBA00022737"/>
    </source>
</evidence>
<feature type="region of interest" description="Disordered" evidence="7">
    <location>
        <begin position="303"/>
        <end position="382"/>
    </location>
</feature>
<feature type="compositionally biased region" description="Polar residues" evidence="7">
    <location>
        <begin position="520"/>
        <end position="544"/>
    </location>
</feature>
<keyword evidence="9" id="KW-1185">Reference proteome</keyword>
<dbReference type="VEuPathDB" id="TriTrypDB:ADEAN_000506300"/>
<dbReference type="Pfam" id="PF00400">
    <property type="entry name" value="WD40"/>
    <property type="match status" value="1"/>
</dbReference>
<accession>S9WV32</accession>
<dbReference type="EMBL" id="LR877153">
    <property type="protein sequence ID" value="CAD2217585.1"/>
    <property type="molecule type" value="Genomic_DNA"/>
</dbReference>
<keyword evidence="3 6" id="KW-0853">WD repeat</keyword>
<dbReference type="InterPro" id="IPR037588">
    <property type="entry name" value="MLST8"/>
</dbReference>
<organism evidence="8 9">
    <name type="scientific">Angomonas deanei</name>
    <dbReference type="NCBI Taxonomy" id="59799"/>
    <lineage>
        <taxon>Eukaryota</taxon>
        <taxon>Discoba</taxon>
        <taxon>Euglenozoa</taxon>
        <taxon>Kinetoplastea</taxon>
        <taxon>Metakinetoplastina</taxon>
        <taxon>Trypanosomatida</taxon>
        <taxon>Trypanosomatidae</taxon>
        <taxon>Strigomonadinae</taxon>
        <taxon>Angomonas</taxon>
    </lineage>
</organism>
<dbReference type="PANTHER" id="PTHR19842:SF0">
    <property type="entry name" value="TARGET OF RAPAMYCIN COMPLEX SUBUNIT LST8"/>
    <property type="match status" value="1"/>
</dbReference>
<dbReference type="GO" id="GO:0031929">
    <property type="term" value="P:TOR signaling"/>
    <property type="evidence" value="ECO:0007669"/>
    <property type="project" value="InterPro"/>
</dbReference>
<sequence>MAAPVVLSASYDKQVRFWDTTSGRTTRNFTFQDSQVNGLYLIPDTSYLTVTGFGCLRIYEVHHPQDSTGDAASPPSGVPPTVPATMNAPVQSGNAPPPLLTSFESASSMNFTSVGSFILEQGGNVGTTHSRYLSSSSSLSSQLFGTLLDDVLFSDVSTVLFATSEDGHLRFFDVKASNTLRVLKDISTGAAITCSRLSPDRRFLLTGNQMGQVLVWHLPSILLSVQSGKANLPKEGETEEEAKEREERRRRIALFGAQPVQELSMDGDYSAIRSMDIDPLARWVVVATNVGKLHFLRFARDPRLRGSKSPAGMTDDEVGGVTPDGRRTPSAASTPEHGSRSGMVSPGPRESIYRSAKATDRRTSHSGVPSQTSNYTPGSMALHSSVEVPPTLYDSAVNRPAENTAAPAAATEAQVSERQSHPVVQELELEEFYSFQPHYKYILRVLISPGCDLLVTCSADYTVGRFVIPVPMQVPVAPTRDPLPPPPTSLGVQPRLNNLSIASTQPPELGETTRGGRLTNLLSPDSTSIKQEQSKSTSPLQTFQDPEAPSDGSPLPNEESGKRVVLSLDTLTAGETPLRVTKFDYFTLTNFKTLSPLAGHQRWVWDCVFSDDGNYLFTASSDSSIRMWNGITSDKPQSSTYAGHNKPVVALALISAKKSE</sequence>
<evidence type="ECO:0000256" key="7">
    <source>
        <dbReference type="SAM" id="MobiDB-lite"/>
    </source>
</evidence>
<dbReference type="Proteomes" id="UP000515908">
    <property type="component" value="Chromosome 09"/>
</dbReference>
<comment type="similarity">
    <text evidence="1">Belongs to the WD repeat LST8 family.</text>
</comment>
<dbReference type="InterPro" id="IPR019775">
    <property type="entry name" value="WD40_repeat_CS"/>
</dbReference>
<dbReference type="GO" id="GO:0005840">
    <property type="term" value="C:ribosome"/>
    <property type="evidence" value="ECO:0007669"/>
    <property type="project" value="UniProtKB-KW"/>
</dbReference>
<dbReference type="GO" id="GO:0031931">
    <property type="term" value="C:TORC1 complex"/>
    <property type="evidence" value="ECO:0007669"/>
    <property type="project" value="InterPro"/>
</dbReference>
<proteinExistence type="inferred from homology"/>
<dbReference type="AlphaFoldDB" id="S9WV32"/>
<protein>
    <recommendedName>
        <fullName evidence="2">Target of rapamycin complex subunit LST8</fullName>
    </recommendedName>
</protein>
<dbReference type="GO" id="GO:0032956">
    <property type="term" value="P:regulation of actin cytoskeleton organization"/>
    <property type="evidence" value="ECO:0007669"/>
    <property type="project" value="TreeGrafter"/>
</dbReference>
<dbReference type="GO" id="GO:0031932">
    <property type="term" value="C:TORC2 complex"/>
    <property type="evidence" value="ECO:0007669"/>
    <property type="project" value="InterPro"/>
</dbReference>
<evidence type="ECO:0000256" key="2">
    <source>
        <dbReference type="ARBA" id="ARBA00018867"/>
    </source>
</evidence>
<dbReference type="InterPro" id="IPR001680">
    <property type="entry name" value="WD40_rpt"/>
</dbReference>
<dbReference type="PANTHER" id="PTHR19842">
    <property type="entry name" value="G BETA-LIKE PROTEIN GBL"/>
    <property type="match status" value="1"/>
</dbReference>
<dbReference type="Gene3D" id="2.130.10.10">
    <property type="entry name" value="YVTN repeat-like/Quinoprotein amine dehydrogenase"/>
    <property type="match status" value="3"/>
</dbReference>
<dbReference type="OrthoDB" id="400at2759"/>
<evidence type="ECO:0000256" key="6">
    <source>
        <dbReference type="PROSITE-ProRule" id="PRU00221"/>
    </source>
</evidence>
<keyword evidence="4" id="KW-0677">Repeat</keyword>
<dbReference type="PROSITE" id="PS50294">
    <property type="entry name" value="WD_REPEATS_REGION"/>
    <property type="match status" value="1"/>
</dbReference>
<dbReference type="InterPro" id="IPR015943">
    <property type="entry name" value="WD40/YVTN_repeat-like_dom_sf"/>
</dbReference>
<feature type="compositionally biased region" description="Polar residues" evidence="7">
    <location>
        <begin position="365"/>
        <end position="377"/>
    </location>
</feature>
<keyword evidence="5" id="KW-0689">Ribosomal protein</keyword>
<dbReference type="SMART" id="SM00320">
    <property type="entry name" value="WD40"/>
    <property type="match status" value="6"/>
</dbReference>
<name>S9WV32_9TRYP</name>
<feature type="repeat" description="WD" evidence="6">
    <location>
        <begin position="597"/>
        <end position="629"/>
    </location>
</feature>
<evidence type="ECO:0000256" key="5">
    <source>
        <dbReference type="ARBA" id="ARBA00022980"/>
    </source>
</evidence>
<reference evidence="8 9" key="1">
    <citation type="submission" date="2020-08" db="EMBL/GenBank/DDBJ databases">
        <authorList>
            <person name="Newling K."/>
            <person name="Davey J."/>
            <person name="Forrester S."/>
        </authorList>
    </citation>
    <scope>NUCLEOTIDE SEQUENCE [LARGE SCALE GENOMIC DNA]</scope>
    <source>
        <strain evidence="9">Crithidia deanei Carvalho (ATCC PRA-265)</strain>
    </source>
</reference>
<evidence type="ECO:0000313" key="8">
    <source>
        <dbReference type="EMBL" id="CAD2217585.1"/>
    </source>
</evidence>
<dbReference type="PROSITE" id="PS50082">
    <property type="entry name" value="WD_REPEATS_2"/>
    <property type="match status" value="2"/>
</dbReference>
<dbReference type="SUPFAM" id="SSF50998">
    <property type="entry name" value="Quinoprotein alcohol dehydrogenase-like"/>
    <property type="match status" value="1"/>
</dbReference>
<evidence type="ECO:0000256" key="3">
    <source>
        <dbReference type="ARBA" id="ARBA00022574"/>
    </source>
</evidence>
<gene>
    <name evidence="8" type="ORF">ADEAN_000506300</name>
</gene>
<keyword evidence="5" id="KW-0687">Ribonucleoprotein</keyword>